<dbReference type="Pfam" id="PF17918">
    <property type="entry name" value="TetR_C_15"/>
    <property type="match status" value="1"/>
</dbReference>
<keyword evidence="1 2" id="KW-0238">DNA-binding</keyword>
<dbReference type="Gene3D" id="1.10.357.10">
    <property type="entry name" value="Tetracycline Repressor, domain 2"/>
    <property type="match status" value="1"/>
</dbReference>
<dbReference type="EMBL" id="FMZE01000002">
    <property type="protein sequence ID" value="SDC47699.1"/>
    <property type="molecule type" value="Genomic_DNA"/>
</dbReference>
<dbReference type="InterPro" id="IPR041669">
    <property type="entry name" value="TetR_C_15"/>
</dbReference>
<dbReference type="InterPro" id="IPR001647">
    <property type="entry name" value="HTH_TetR"/>
</dbReference>
<evidence type="ECO:0000313" key="2">
    <source>
        <dbReference type="EMBL" id="SDC47699.1"/>
    </source>
</evidence>
<evidence type="ECO:0000256" key="1">
    <source>
        <dbReference type="ARBA" id="ARBA00023125"/>
    </source>
</evidence>
<proteinExistence type="predicted"/>
<dbReference type="PANTHER" id="PTHR30055:SF226">
    <property type="entry name" value="HTH-TYPE TRANSCRIPTIONAL REGULATOR PKSA"/>
    <property type="match status" value="1"/>
</dbReference>
<dbReference type="RefSeq" id="WP_091799652.1">
    <property type="nucleotide sequence ID" value="NZ_CP016353.1"/>
</dbReference>
<dbReference type="InterPro" id="IPR050109">
    <property type="entry name" value="HTH-type_TetR-like_transc_reg"/>
</dbReference>
<name>A0A222VL86_9PSEU</name>
<dbReference type="AlphaFoldDB" id="A0A222VL86"/>
<dbReference type="InterPro" id="IPR009057">
    <property type="entry name" value="Homeodomain-like_sf"/>
</dbReference>
<protein>
    <submittedName>
        <fullName evidence="2">DNA-binding transcriptional regulator, AcrR family</fullName>
    </submittedName>
</protein>
<keyword evidence="3" id="KW-1185">Reference proteome</keyword>
<gene>
    <name evidence="2" type="ORF">SAMN05421630_102253</name>
</gene>
<dbReference type="PANTHER" id="PTHR30055">
    <property type="entry name" value="HTH-TYPE TRANSCRIPTIONAL REGULATOR RUTR"/>
    <property type="match status" value="1"/>
</dbReference>
<dbReference type="KEGG" id="pmad:BAY61_06225"/>
<dbReference type="STRING" id="530584.SAMN05421630_102253"/>
<organism evidence="2 3">
    <name type="scientific">Prauserella marina</name>
    <dbReference type="NCBI Taxonomy" id="530584"/>
    <lineage>
        <taxon>Bacteria</taxon>
        <taxon>Bacillati</taxon>
        <taxon>Actinomycetota</taxon>
        <taxon>Actinomycetes</taxon>
        <taxon>Pseudonocardiales</taxon>
        <taxon>Pseudonocardiaceae</taxon>
        <taxon>Prauserella</taxon>
    </lineage>
</organism>
<reference evidence="2 3" key="1">
    <citation type="submission" date="2016-10" db="EMBL/GenBank/DDBJ databases">
        <authorList>
            <person name="de Groot N.N."/>
        </authorList>
    </citation>
    <scope>NUCLEOTIDE SEQUENCE [LARGE SCALE GENOMIC DNA]</scope>
    <source>
        <strain evidence="2 3">CGMCC 4.5506</strain>
    </source>
</reference>
<evidence type="ECO:0000313" key="3">
    <source>
        <dbReference type="Proteomes" id="UP000199494"/>
    </source>
</evidence>
<sequence>MKDTPRKRPRQQRSRDTVDALLEAAAQVFEREGAEATTNRIAERAGFSIGTLYQYFPHKQAMLRALAERHIAEGHSRLAALSARLAEEKPDWPGTVRAFATEFAVLHTERPHLHAVLYELTPRSPEGVAALRALHDAAVAEVAVQLRRTGVEEGAGAERTAALLVHTADATLHRVLLGDQDAAEALTSSLLALRPATRNR</sequence>
<accession>A0A222VL86</accession>
<dbReference type="PRINTS" id="PR00455">
    <property type="entry name" value="HTHTETR"/>
</dbReference>
<dbReference type="OrthoDB" id="5242390at2"/>
<dbReference type="GO" id="GO:0003700">
    <property type="term" value="F:DNA-binding transcription factor activity"/>
    <property type="evidence" value="ECO:0007669"/>
    <property type="project" value="TreeGrafter"/>
</dbReference>
<dbReference type="PROSITE" id="PS50977">
    <property type="entry name" value="HTH_TETR_2"/>
    <property type="match status" value="1"/>
</dbReference>
<dbReference type="GO" id="GO:0000976">
    <property type="term" value="F:transcription cis-regulatory region binding"/>
    <property type="evidence" value="ECO:0007669"/>
    <property type="project" value="TreeGrafter"/>
</dbReference>
<dbReference type="SUPFAM" id="SSF46689">
    <property type="entry name" value="Homeodomain-like"/>
    <property type="match status" value="1"/>
</dbReference>
<dbReference type="Pfam" id="PF00440">
    <property type="entry name" value="TetR_N"/>
    <property type="match status" value="1"/>
</dbReference>
<dbReference type="Proteomes" id="UP000199494">
    <property type="component" value="Unassembled WGS sequence"/>
</dbReference>